<reference evidence="2" key="1">
    <citation type="journal article" date="2024" name="Proc. Natl. Acad. Sci. U.S.A.">
        <title>Extraordinary preservation of gene collinearity over three hundred million years revealed in homosporous lycophytes.</title>
        <authorList>
            <person name="Li C."/>
            <person name="Wickell D."/>
            <person name="Kuo L.Y."/>
            <person name="Chen X."/>
            <person name="Nie B."/>
            <person name="Liao X."/>
            <person name="Peng D."/>
            <person name="Ji J."/>
            <person name="Jenkins J."/>
            <person name="Williams M."/>
            <person name="Shu S."/>
            <person name="Plott C."/>
            <person name="Barry K."/>
            <person name="Rajasekar S."/>
            <person name="Grimwood J."/>
            <person name="Han X."/>
            <person name="Sun S."/>
            <person name="Hou Z."/>
            <person name="He W."/>
            <person name="Dai G."/>
            <person name="Sun C."/>
            <person name="Schmutz J."/>
            <person name="Leebens-Mack J.H."/>
            <person name="Li F.W."/>
            <person name="Wang L."/>
        </authorList>
    </citation>
    <scope>NUCLEOTIDE SEQUENCE [LARGE SCALE GENOMIC DNA]</scope>
    <source>
        <strain evidence="2">cv. PW_Plant_1</strain>
    </source>
</reference>
<gene>
    <name evidence="1" type="ORF">O6H91_17G044500</name>
</gene>
<sequence length="296" mass="33796">MEDDPLAEKPAIKKVWEAVKEGNLEEVRRSIESGEDVSLPNPVTLDTPLLIAAKTAHKEMLTFLLSKGASVTNRNRVGDTALHWAAFKGDEELVLLLLSKGADKDARGEFSNTPLHLACCGNHYSVANILLQEGASVTIRNDFGNTPHRISMDSKIKQMLKVIMLEGEPARELLRLEELKKRALKKEAEELERLRQQELDIIKREQETYDRERMDAIHAEERRIEEEDAAREHAKEEELRRQIFACKLRMAPSRKPCFSIDSVLLFNETDDNGLWVPRKYSKNSWVLMHPSSRGAF</sequence>
<accession>A0ACC2B6A3</accession>
<dbReference type="Proteomes" id="UP001162992">
    <property type="component" value="Chromosome 17"/>
</dbReference>
<comment type="caution">
    <text evidence="1">The sequence shown here is derived from an EMBL/GenBank/DDBJ whole genome shotgun (WGS) entry which is preliminary data.</text>
</comment>
<protein>
    <submittedName>
        <fullName evidence="1">Uncharacterized protein</fullName>
    </submittedName>
</protein>
<name>A0ACC2B6A3_DIPCM</name>
<proteinExistence type="predicted"/>
<evidence type="ECO:0000313" key="2">
    <source>
        <dbReference type="Proteomes" id="UP001162992"/>
    </source>
</evidence>
<evidence type="ECO:0000313" key="1">
    <source>
        <dbReference type="EMBL" id="KAJ7525296.1"/>
    </source>
</evidence>
<keyword evidence="2" id="KW-1185">Reference proteome</keyword>
<dbReference type="EMBL" id="CM055108">
    <property type="protein sequence ID" value="KAJ7525296.1"/>
    <property type="molecule type" value="Genomic_DNA"/>
</dbReference>
<organism evidence="1 2">
    <name type="scientific">Diphasiastrum complanatum</name>
    <name type="common">Issler's clubmoss</name>
    <name type="synonym">Lycopodium complanatum</name>
    <dbReference type="NCBI Taxonomy" id="34168"/>
    <lineage>
        <taxon>Eukaryota</taxon>
        <taxon>Viridiplantae</taxon>
        <taxon>Streptophyta</taxon>
        <taxon>Embryophyta</taxon>
        <taxon>Tracheophyta</taxon>
        <taxon>Lycopodiopsida</taxon>
        <taxon>Lycopodiales</taxon>
        <taxon>Lycopodiaceae</taxon>
        <taxon>Lycopodioideae</taxon>
        <taxon>Diphasiastrum</taxon>
    </lineage>
</organism>